<evidence type="ECO:0000313" key="1">
    <source>
        <dbReference type="EMBL" id="RZU39809.1"/>
    </source>
</evidence>
<organism evidence="1 2">
    <name type="scientific">Edaphobacter modestus</name>
    <dbReference type="NCBI Taxonomy" id="388466"/>
    <lineage>
        <taxon>Bacteria</taxon>
        <taxon>Pseudomonadati</taxon>
        <taxon>Acidobacteriota</taxon>
        <taxon>Terriglobia</taxon>
        <taxon>Terriglobales</taxon>
        <taxon>Acidobacteriaceae</taxon>
        <taxon>Edaphobacter</taxon>
    </lineage>
</organism>
<protein>
    <submittedName>
        <fullName evidence="1">Uncharacterized protein</fullName>
    </submittedName>
</protein>
<proteinExistence type="predicted"/>
<dbReference type="Proteomes" id="UP000292958">
    <property type="component" value="Unassembled WGS sequence"/>
</dbReference>
<comment type="caution">
    <text evidence="1">The sequence shown here is derived from an EMBL/GenBank/DDBJ whole genome shotgun (WGS) entry which is preliminary data.</text>
</comment>
<evidence type="ECO:0000313" key="2">
    <source>
        <dbReference type="Proteomes" id="UP000292958"/>
    </source>
</evidence>
<name>A0A4Q7YSE1_9BACT</name>
<sequence>MPLNYSILQQTTEQLKETENSPSVSMWPYLVNSAQTQLINRISIYAEPGQSVERARVLYMNAPALEVWKKMDRATEAVGEVHRPPKSALLLFGMPFSE</sequence>
<reference evidence="1 2" key="1">
    <citation type="submission" date="2019-02" db="EMBL/GenBank/DDBJ databases">
        <title>Genomic Encyclopedia of Archaeal and Bacterial Type Strains, Phase II (KMG-II): from individual species to whole genera.</title>
        <authorList>
            <person name="Goeker M."/>
        </authorList>
    </citation>
    <scope>NUCLEOTIDE SEQUENCE [LARGE SCALE GENOMIC DNA]</scope>
    <source>
        <strain evidence="1 2">DSM 18101</strain>
    </source>
</reference>
<gene>
    <name evidence="1" type="ORF">BDD14_1204</name>
</gene>
<dbReference type="EMBL" id="SHKW01000001">
    <property type="protein sequence ID" value="RZU39809.1"/>
    <property type="molecule type" value="Genomic_DNA"/>
</dbReference>
<dbReference type="AlphaFoldDB" id="A0A4Q7YSE1"/>
<dbReference type="RefSeq" id="WP_130417968.1">
    <property type="nucleotide sequence ID" value="NZ_SHKW01000001.1"/>
</dbReference>
<keyword evidence="2" id="KW-1185">Reference proteome</keyword>
<dbReference type="OrthoDB" id="121922at2"/>
<accession>A0A4Q7YSE1</accession>